<feature type="compositionally biased region" description="Low complexity" evidence="3">
    <location>
        <begin position="2492"/>
        <end position="2502"/>
    </location>
</feature>
<proteinExistence type="predicted"/>
<comment type="caution">
    <text evidence="5">The sequence shown here is derived from an EMBL/GenBank/DDBJ whole genome shotgun (WGS) entry which is preliminary data.</text>
</comment>
<dbReference type="Proteomes" id="UP000308365">
    <property type="component" value="Unassembled WGS sequence"/>
</dbReference>
<feature type="compositionally biased region" description="Pro residues" evidence="3">
    <location>
        <begin position="2424"/>
        <end position="2435"/>
    </location>
</feature>
<feature type="region of interest" description="Disordered" evidence="3">
    <location>
        <begin position="2370"/>
        <end position="2390"/>
    </location>
</feature>
<feature type="compositionally biased region" description="Low complexity" evidence="3">
    <location>
        <begin position="2099"/>
        <end position="2109"/>
    </location>
</feature>
<feature type="compositionally biased region" description="Basic and acidic residues" evidence="3">
    <location>
        <begin position="852"/>
        <end position="863"/>
    </location>
</feature>
<feature type="region of interest" description="Disordered" evidence="3">
    <location>
        <begin position="2161"/>
        <end position="2182"/>
    </location>
</feature>
<feature type="compositionally biased region" description="Polar residues" evidence="3">
    <location>
        <begin position="1796"/>
        <end position="1805"/>
    </location>
</feature>
<gene>
    <name evidence="5" type="ORF">EI555_019759</name>
</gene>
<accession>A0A4U1F7X7</accession>
<evidence type="ECO:0000256" key="1">
    <source>
        <dbReference type="ARBA" id="ARBA00023054"/>
    </source>
</evidence>
<sequence>MAQDEKPRARMPGREALGELSSEPRGSLNAQRGCVRPRARPVPAYGTLVAILTGGGEGPTMSSASSEPGNGDSAERSRLGLDAVIQPTPVVFITVMEIAPAKPRKDGKQTSGGWTWLEALSSDVFFKLCPRLARAKAWPWDVHAGLEVAASACSVHKFPPRLEDTVLSPMASREDRALTVHGGGWRASPIPVPARIREIVAGSLGEEPPQALREPPAASAHVQEELSRLEELLAQAGAERDELAGRYHAVSERARLEATEARLRRSEQKHSVDLEEALGRLEAAEQRSTGLSQVNTLLREQLEHMKKANDRLVEELAGSTRSMLRLRAKLELRERQRWTQREWTQASCFQTQCTRTVGHQDVLLLQRQVTALRGHLAELRAATERGLADMRVDVARTAQRLHTACLNLGSNLRLTASHTASGLEPQLQDNVRGRWDAEKVALQARLWEQTLLVRKLTEQSADKEEAISSLRTEVQELESHRSGGRRAPGDLRAEAESLQLTLDSITKVRARPGSFPGPSRVEQRRGCRVLVLRAAPGDALEGPIRPQPCTLSPPPLPPCTLKVAQADVGCPEPAWSGSTEGQEAQGQPRSPPRAAFPPRGCSPAALDPVLWAVQVVIERRRQREQELRRRLESSEAVATGLHKQLSESQRELRASRRLLQELRQEQARERQDLLGKLGAQRCRESSELRGRRPSSPLGSAGAEAEGRDTPGARPSRALGTPTGPPGDRQARRWPPQGTGQPGAEPLGLLVPPHLSLSPGPEWPLRPPAPRLPSRYSAEARMRPERVPGLPSPLHARDPKASPPLLPERRQLWRGCGGAEGTVDVSDKERQSLEARRAGLQRSLLRGAGQKAELVKQGRRELEGRGAAPPPAGCPGSGCLARQQAPPTAAGPHRHPDTHPKSGPAPPPGQIHHPGPSREGQGRLEQLEEKVSGLKKELVSAQEVLDTVRLQRDVLESEGEVLRRALAQAESSKTNLELLVCQLKAEGVEQRHSLADMAALMAGLARDKGSLSHLVLQLEQVGQMRGPQGPRPPAPPSRATAASGVAGHTALVQDVTCKKQVLKEQLAQSLQDQEARMDTLQKALQEKEALSEERAQLLAKQQALERQGQLTAEEAADLRAERDSLENSLFEAQQLASQLQSRQEQLEGEAQSARLARQALQVQMEQLKCTWEVQEKKLQRDVGWLLQQVVQQEQDTQLALESQALAHLEDLARLQREKETLSLSLTEEKEAAARRLEQEKELVAKSAAKREALQEEIQSLKHERDESLLQLEHEMQQALSLREAEISQLREELSRAAWELELVQHEARGRQERAEATISATTADLKALQAHFEDAVSAHQREARALGERLREMAAQWSSARREAERLRAQLDKAQEGLAALRQELQGSEESRERLHREALDARRALEDEAREKDMLRDSNTELRATIRRVEQEKASFQRSKEEKAQKVMSLEAENQRKSQELRRMQVRGAQGVQQGTLELQRLAAEAQAAREGSQREVQSPLAVTCRAGAKAKRAGESSESRWVWSPESLPQVLRLQHTLVEAEARAAAQEEQLEERLCESRGTERALWAELHSVIRKLQQASGTADGLQARLDGACQRLGSLQQEVAQAEGARREAEAQLGRLWSTLRLGLGLRGQSPVASPKRPGSPAKGSEGAQGSPGRQSASTPGRSRSPLRWPSPAPGDCSTEGAVASLPPDLGSPAQDAWRCQAGSLSIRLSEAEPTRAAAEGLAEAEEGDRPSPPCPGRHYKVPQSPPPGTTRVCPGSCSGSGHGARPRNQCAPYPEAPQHLAAGGSFSAVASPSQGSKVQGPPRPAPTWPPATTPRRPPAVSPLGIRTGCAFRQEPSSPPPGRRQAEGELSGARAAWALQEEVSPRRGGARLQPGGRGLGPRCPGPRCPLDQEPLRRGLLQAMGREQRRSSVWKTFRFQPAVGSGYVATPPAAHCLRHVQARLPGGQPPAMGWTRLLIFQSALYQRSPPPPAHQTLAGRTASVCSRESPGPTVYQLQPGDTTGAVLPLHVIWSDARCHSLTCSTPRAAACASLFQKHWTRGTRPWTRAEGTGRACPRGGAARGEGRPPGAQVREALQQKVDCGHTAPGKIISRAGGSASGRSDLPTRGLCPAPARPTCSGGGGGGRSARRGVSCGRSGRAAPRAARLQGELAVHRAQEQARPIQLTPADPEEERVPSFCNTLDTAPVTLRSRPICHVPGHPERPGPVQPEGKRTGLGLQRLGLTSVPPGPELGKWTGLTELRREGDNVRAGAEKEPLDHTCLHQEADRALRQNQLGSMHPSLGSGPGPGAGGVRRLQELATQHQRDLVVEAERLHGAHVQAAQALASRERTHRQRVEVLEKQVASLKEPRDQEVQQRRRARLGQAFQAKEPRRPGPSRPASAATGCIPCPQLCKHGETLNQLHQGPIHPHSVVTTPGGPPQEPDPACPSRPCDLLTSFPEQGRVRLRTRSRPAPSSARGDRSAARPSGSERQRDSEVHQRRGRAPRTPGRPALRATPDRGLAPAPR</sequence>
<feature type="compositionally biased region" description="Basic and acidic residues" evidence="3">
    <location>
        <begin position="681"/>
        <end position="690"/>
    </location>
</feature>
<dbReference type="Pfam" id="PF15035">
    <property type="entry name" value="Rootletin"/>
    <property type="match status" value="1"/>
</dbReference>
<feature type="region of interest" description="Disordered" evidence="3">
    <location>
        <begin position="56"/>
        <end position="75"/>
    </location>
</feature>
<name>A0A4U1F7X7_MONMO</name>
<feature type="region of interest" description="Disordered" evidence="3">
    <location>
        <begin position="1022"/>
        <end position="1042"/>
    </location>
</feature>
<dbReference type="InterPro" id="IPR055167">
    <property type="entry name" value="Rootletin-like_CC"/>
</dbReference>
<dbReference type="GO" id="GO:0005813">
    <property type="term" value="C:centrosome"/>
    <property type="evidence" value="ECO:0007669"/>
    <property type="project" value="TreeGrafter"/>
</dbReference>
<reference evidence="6" key="1">
    <citation type="journal article" date="2019" name="IScience">
        <title>Narwhal Genome Reveals Long-Term Low Genetic Diversity despite Current Large Abundance Size.</title>
        <authorList>
            <person name="Westbury M.V."/>
            <person name="Petersen B."/>
            <person name="Garde E."/>
            <person name="Heide-Jorgensen M.P."/>
            <person name="Lorenzen E.D."/>
        </authorList>
    </citation>
    <scope>NUCLEOTIDE SEQUENCE [LARGE SCALE GENOMIC DNA]</scope>
</reference>
<feature type="region of interest" description="Disordered" evidence="3">
    <location>
        <begin position="676"/>
        <end position="805"/>
    </location>
</feature>
<feature type="region of interest" description="Disordered" evidence="3">
    <location>
        <begin position="2408"/>
        <end position="2513"/>
    </location>
</feature>
<feature type="region of interest" description="Disordered" evidence="3">
    <location>
        <begin position="1"/>
        <end position="35"/>
    </location>
</feature>
<evidence type="ECO:0000256" key="2">
    <source>
        <dbReference type="SAM" id="Coils"/>
    </source>
</evidence>
<feature type="region of interest" description="Disordered" evidence="3">
    <location>
        <begin position="572"/>
        <end position="601"/>
    </location>
</feature>
<feature type="coiled-coil region" evidence="2">
    <location>
        <begin position="1585"/>
        <end position="1619"/>
    </location>
</feature>
<evidence type="ECO:0000256" key="3">
    <source>
        <dbReference type="SAM" id="MobiDB-lite"/>
    </source>
</evidence>
<feature type="compositionally biased region" description="Basic and acidic residues" evidence="3">
    <location>
        <begin position="2465"/>
        <end position="2486"/>
    </location>
</feature>
<feature type="coiled-coil region" evidence="2">
    <location>
        <begin position="219"/>
        <end position="315"/>
    </location>
</feature>
<feature type="compositionally biased region" description="Low complexity" evidence="3">
    <location>
        <begin position="2137"/>
        <end position="2148"/>
    </location>
</feature>
<keyword evidence="1 2" id="KW-0175">Coiled coil</keyword>
<feature type="coiled-coil region" evidence="2">
    <location>
        <begin position="453"/>
        <end position="480"/>
    </location>
</feature>
<dbReference type="EMBL" id="RWIC01000324">
    <property type="protein sequence ID" value="TKC45523.1"/>
    <property type="molecule type" value="Genomic_DNA"/>
</dbReference>
<feature type="region of interest" description="Disordered" evidence="3">
    <location>
        <begin position="628"/>
        <end position="651"/>
    </location>
</feature>
<feature type="region of interest" description="Disordered" evidence="3">
    <location>
        <begin position="848"/>
        <end position="921"/>
    </location>
</feature>
<feature type="coiled-coil region" evidence="2">
    <location>
        <begin position="1210"/>
        <end position="1305"/>
    </location>
</feature>
<dbReference type="PANTHER" id="PTHR23159:SF16">
    <property type="entry name" value="CILIARY ROOTLET COILED-COIL PROTEIN 2"/>
    <property type="match status" value="1"/>
</dbReference>
<dbReference type="PANTHER" id="PTHR23159">
    <property type="entry name" value="CENTROSOMAL PROTEIN 2"/>
    <property type="match status" value="1"/>
</dbReference>
<dbReference type="GO" id="GO:0005814">
    <property type="term" value="C:centriole"/>
    <property type="evidence" value="ECO:0007669"/>
    <property type="project" value="TreeGrafter"/>
</dbReference>
<feature type="compositionally biased region" description="Pro residues" evidence="3">
    <location>
        <begin position="760"/>
        <end position="770"/>
    </location>
</feature>
<evidence type="ECO:0000313" key="5">
    <source>
        <dbReference type="EMBL" id="TKC45523.1"/>
    </source>
</evidence>
<feature type="region of interest" description="Disordered" evidence="3">
    <location>
        <begin position="1634"/>
        <end position="1899"/>
    </location>
</feature>
<feature type="region of interest" description="Disordered" evidence="3">
    <location>
        <begin position="2090"/>
        <end position="2148"/>
    </location>
</feature>
<feature type="coiled-coil region" evidence="2">
    <location>
        <begin position="1335"/>
        <end position="1467"/>
    </location>
</feature>
<feature type="compositionally biased region" description="Pro residues" evidence="3">
    <location>
        <begin position="1809"/>
        <end position="1828"/>
    </location>
</feature>
<feature type="region of interest" description="Disordered" evidence="3">
    <location>
        <begin position="2051"/>
        <end position="2078"/>
    </location>
</feature>
<evidence type="ECO:0000313" key="6">
    <source>
        <dbReference type="Proteomes" id="UP000308365"/>
    </source>
</evidence>
<feature type="compositionally biased region" description="Basic and acidic residues" evidence="3">
    <location>
        <begin position="1"/>
        <end position="17"/>
    </location>
</feature>
<organism evidence="5 6">
    <name type="scientific">Monodon monoceros</name>
    <name type="common">Narwhal</name>
    <name type="synonym">Ceratodon monodon</name>
    <dbReference type="NCBI Taxonomy" id="40151"/>
    <lineage>
        <taxon>Eukaryota</taxon>
        <taxon>Metazoa</taxon>
        <taxon>Chordata</taxon>
        <taxon>Craniata</taxon>
        <taxon>Vertebrata</taxon>
        <taxon>Euteleostomi</taxon>
        <taxon>Mammalia</taxon>
        <taxon>Eutheria</taxon>
        <taxon>Laurasiatheria</taxon>
        <taxon>Artiodactyla</taxon>
        <taxon>Whippomorpha</taxon>
        <taxon>Cetacea</taxon>
        <taxon>Odontoceti</taxon>
        <taxon>Monodontidae</taxon>
        <taxon>Monodon</taxon>
    </lineage>
</organism>
<evidence type="ECO:0000259" key="4">
    <source>
        <dbReference type="Pfam" id="PF15035"/>
    </source>
</evidence>
<feature type="coiled-coil region" evidence="2">
    <location>
        <begin position="1062"/>
        <end position="1169"/>
    </location>
</feature>
<feature type="coiled-coil region" evidence="2">
    <location>
        <begin position="1532"/>
        <end position="1559"/>
    </location>
</feature>
<protein>
    <recommendedName>
        <fullName evidence="4">Rootletin-like coiled-coil domain-containing protein</fullName>
    </recommendedName>
</protein>
<feature type="domain" description="Rootletin-like coiled-coil" evidence="4">
    <location>
        <begin position="224"/>
        <end position="397"/>
    </location>
</feature>
<feature type="compositionally biased region" description="Polar residues" evidence="3">
    <location>
        <begin position="1659"/>
        <end position="1669"/>
    </location>
</feature>
<feature type="compositionally biased region" description="Polar residues" evidence="3">
    <location>
        <begin position="576"/>
        <end position="587"/>
    </location>
</feature>